<evidence type="ECO:0000256" key="1">
    <source>
        <dbReference type="ARBA" id="ARBA00004123"/>
    </source>
</evidence>
<dbReference type="PANTHER" id="PTHR12198:SF0">
    <property type="entry name" value="HOMEOBOX PROTEIN PROSPERO"/>
    <property type="match status" value="1"/>
</dbReference>
<evidence type="ECO:0000256" key="4">
    <source>
        <dbReference type="ARBA" id="ARBA00023155"/>
    </source>
</evidence>
<dbReference type="PROSITE" id="PS51818">
    <property type="entry name" value="HOMEO_PROSPERO"/>
    <property type="match status" value="1"/>
</dbReference>
<feature type="domain" description="Prospero" evidence="8">
    <location>
        <begin position="462"/>
        <end position="620"/>
    </location>
</feature>
<dbReference type="Proteomes" id="UP000321570">
    <property type="component" value="Unassembled WGS sequence"/>
</dbReference>
<accession>A0A564YMU3</accession>
<evidence type="ECO:0000313" key="9">
    <source>
        <dbReference type="EMBL" id="VUZ47983.1"/>
    </source>
</evidence>
<evidence type="ECO:0000256" key="7">
    <source>
        <dbReference type="SAM" id="MobiDB-lite"/>
    </source>
</evidence>
<feature type="region of interest" description="Disordered" evidence="7">
    <location>
        <begin position="141"/>
        <end position="168"/>
    </location>
</feature>
<dbReference type="EMBL" id="CABIJS010000256">
    <property type="protein sequence ID" value="VUZ47983.1"/>
    <property type="molecule type" value="Genomic_DNA"/>
</dbReference>
<dbReference type="GO" id="GO:0000981">
    <property type="term" value="F:DNA-binding transcription factor activity, RNA polymerase II-specific"/>
    <property type="evidence" value="ECO:0007669"/>
    <property type="project" value="TreeGrafter"/>
</dbReference>
<dbReference type="SUPFAM" id="SSF46689">
    <property type="entry name" value="Homeodomain-like"/>
    <property type="match status" value="1"/>
</dbReference>
<feature type="compositionally biased region" description="Low complexity" evidence="7">
    <location>
        <begin position="7"/>
        <end position="21"/>
    </location>
</feature>
<sequence>MQFVEMSECSTESNTNSSTEKCNSDEGDDHRDSSQSTTPSSSLEANAATDTSSLSTFKDSSIKSSEGANKSSYAMDDILRIDSQSASAQVRVNDGTSEVKEVESRRSTADEIMKFICSLGKHSVTEQEVMRKEIAKLLKNIEKPKENTDKKEAPFGESNKSSNEDKLKRCGPQTNIAMTSPVFSPSIPREMFGLLYPPSQDLTDSLEALFLKPLPNTFPYSSDVNEKCKQKPLAFLLPNVGSPVEPTTANQTEALSLVVDKDSSNHPSLLDSSQGFENSLISQRKKRTKVTDTRLSPQKMPSSSGIFPTGVEDSLFAKYMLGCSFNPSPKFMEYLKNLLPLTLPSLSNTAERPSFFNKTLPTTNPFLPFFQPPPFLSGTPQFPLPHPLCPDTSPIPTPCSSGLSEPAPIRRNRSIGSRRVTNTASILNYGGDARPYRIPTSITDDGSTRLHSSIAAHPLPLTTTLTPVHLRKAKLMFFYTRYPNSNLLRSYFIDVEFQKHNTAQLVKWFSNFREFYYITIDKTARQAISQGIRDPLELAVTTESEIFRTLVQHYNRNQQIEVPDEFRVVVERTLREFFMAILAGKDAEQSWKKPIYKIIARMDQPIPEFFRDPAWISQLSAEA</sequence>
<feature type="compositionally biased region" description="Polar residues" evidence="7">
    <location>
        <begin position="48"/>
        <end position="72"/>
    </location>
</feature>
<organism evidence="9 10">
    <name type="scientific">Hymenolepis diminuta</name>
    <name type="common">Rat tapeworm</name>
    <dbReference type="NCBI Taxonomy" id="6216"/>
    <lineage>
        <taxon>Eukaryota</taxon>
        <taxon>Metazoa</taxon>
        <taxon>Spiralia</taxon>
        <taxon>Lophotrochozoa</taxon>
        <taxon>Platyhelminthes</taxon>
        <taxon>Cestoda</taxon>
        <taxon>Eucestoda</taxon>
        <taxon>Cyclophyllidea</taxon>
        <taxon>Hymenolepididae</taxon>
        <taxon>Hymenolepis</taxon>
    </lineage>
</organism>
<keyword evidence="10" id="KW-1185">Reference proteome</keyword>
<keyword evidence="4" id="KW-0371">Homeobox</keyword>
<dbReference type="GO" id="GO:0005634">
    <property type="term" value="C:nucleus"/>
    <property type="evidence" value="ECO:0007669"/>
    <property type="project" value="UniProtKB-SubCell"/>
</dbReference>
<dbReference type="GO" id="GO:0048468">
    <property type="term" value="P:cell development"/>
    <property type="evidence" value="ECO:0007669"/>
    <property type="project" value="UniProtKB-ARBA"/>
</dbReference>
<comment type="subcellular location">
    <subcellularLocation>
        <location evidence="1">Nucleus</location>
    </subcellularLocation>
</comment>
<dbReference type="InterPro" id="IPR009057">
    <property type="entry name" value="Homeodomain-like_sf"/>
</dbReference>
<feature type="compositionally biased region" description="Basic and acidic residues" evidence="7">
    <location>
        <begin position="141"/>
        <end position="154"/>
    </location>
</feature>
<dbReference type="PANTHER" id="PTHR12198">
    <property type="entry name" value="HOMEOBOX PROTEIN PROSPERO/PROX-1/CEH-26"/>
    <property type="match status" value="1"/>
</dbReference>
<gene>
    <name evidence="9" type="ORF">WMSIL1_LOCUS7291</name>
</gene>
<keyword evidence="2" id="KW-0805">Transcription regulation</keyword>
<evidence type="ECO:0000256" key="2">
    <source>
        <dbReference type="ARBA" id="ARBA00023015"/>
    </source>
</evidence>
<dbReference type="Pfam" id="PF05044">
    <property type="entry name" value="HPD"/>
    <property type="match status" value="1"/>
</dbReference>
<proteinExistence type="predicted"/>
<evidence type="ECO:0000313" key="10">
    <source>
        <dbReference type="Proteomes" id="UP000321570"/>
    </source>
</evidence>
<dbReference type="Gene3D" id="1.10.10.500">
    <property type="entry name" value="Homeo-prospero domain"/>
    <property type="match status" value="1"/>
</dbReference>
<evidence type="ECO:0000256" key="3">
    <source>
        <dbReference type="ARBA" id="ARBA00023125"/>
    </source>
</evidence>
<name>A0A564YMU3_HYMDI</name>
<dbReference type="AlphaFoldDB" id="A0A564YMU3"/>
<dbReference type="InterPro" id="IPR039350">
    <property type="entry name" value="Prospero_homeodomain"/>
</dbReference>
<keyword evidence="5" id="KW-0804">Transcription</keyword>
<protein>
    <recommendedName>
        <fullName evidence="8">Prospero domain-containing protein</fullName>
    </recommendedName>
</protein>
<evidence type="ECO:0000256" key="6">
    <source>
        <dbReference type="ARBA" id="ARBA00023242"/>
    </source>
</evidence>
<feature type="compositionally biased region" description="Polar residues" evidence="7">
    <location>
        <begin position="293"/>
        <end position="304"/>
    </location>
</feature>
<evidence type="ECO:0000259" key="8">
    <source>
        <dbReference type="PROSITE" id="PS51818"/>
    </source>
</evidence>
<evidence type="ECO:0000256" key="5">
    <source>
        <dbReference type="ARBA" id="ARBA00023163"/>
    </source>
</evidence>
<reference evidence="9 10" key="1">
    <citation type="submission" date="2019-07" db="EMBL/GenBank/DDBJ databases">
        <authorList>
            <person name="Jastrzebski P J."/>
            <person name="Paukszto L."/>
            <person name="Jastrzebski P J."/>
        </authorList>
    </citation>
    <scope>NUCLEOTIDE SEQUENCE [LARGE SCALE GENOMIC DNA]</scope>
    <source>
        <strain evidence="9 10">WMS-il1</strain>
    </source>
</reference>
<keyword evidence="3" id="KW-0238">DNA-binding</keyword>
<dbReference type="GO" id="GO:0007399">
    <property type="term" value="P:nervous system development"/>
    <property type="evidence" value="ECO:0007669"/>
    <property type="project" value="UniProtKB-ARBA"/>
</dbReference>
<feature type="compositionally biased region" description="Basic and acidic residues" evidence="7">
    <location>
        <begin position="22"/>
        <end position="33"/>
    </location>
</feature>
<dbReference type="InterPro" id="IPR037131">
    <property type="entry name" value="Homeo_prospero_dom_sf"/>
</dbReference>
<dbReference type="InterPro" id="IPR023082">
    <property type="entry name" value="Homeo_prospero_dom"/>
</dbReference>
<feature type="region of interest" description="Disordered" evidence="7">
    <location>
        <begin position="1"/>
        <end position="73"/>
    </location>
</feature>
<feature type="region of interest" description="Disordered" evidence="7">
    <location>
        <begin position="281"/>
        <end position="304"/>
    </location>
</feature>
<keyword evidence="6" id="KW-0539">Nucleus</keyword>
<dbReference type="GO" id="GO:0000978">
    <property type="term" value="F:RNA polymerase II cis-regulatory region sequence-specific DNA binding"/>
    <property type="evidence" value="ECO:0007669"/>
    <property type="project" value="TreeGrafter"/>
</dbReference>